<dbReference type="Gene3D" id="3.10.300.10">
    <property type="entry name" value="Methylpurine-DNA glycosylase (MPG)"/>
    <property type="match status" value="1"/>
</dbReference>
<evidence type="ECO:0000256" key="2">
    <source>
        <dbReference type="ARBA" id="ARBA00022763"/>
    </source>
</evidence>
<organism evidence="6 7">
    <name type="scientific">Paenibacillus oryzae</name>
    <dbReference type="NCBI Taxonomy" id="1844972"/>
    <lineage>
        <taxon>Bacteria</taxon>
        <taxon>Bacillati</taxon>
        <taxon>Bacillota</taxon>
        <taxon>Bacilli</taxon>
        <taxon>Bacillales</taxon>
        <taxon>Paenibacillaceae</taxon>
        <taxon>Paenibacillus</taxon>
    </lineage>
</organism>
<keyword evidence="7" id="KW-1185">Reference proteome</keyword>
<dbReference type="SUPFAM" id="SSF50486">
    <property type="entry name" value="FMT C-terminal domain-like"/>
    <property type="match status" value="1"/>
</dbReference>
<comment type="similarity">
    <text evidence="1 5">Belongs to the DNA glycosylase MPG family.</text>
</comment>
<evidence type="ECO:0000256" key="4">
    <source>
        <dbReference type="ARBA" id="ARBA00023204"/>
    </source>
</evidence>
<dbReference type="GO" id="GO:0006284">
    <property type="term" value="P:base-excision repair"/>
    <property type="evidence" value="ECO:0007669"/>
    <property type="project" value="InterPro"/>
</dbReference>
<dbReference type="STRING" id="1844972.A7K91_10400"/>
<dbReference type="CDD" id="cd00540">
    <property type="entry name" value="AAG"/>
    <property type="match status" value="1"/>
</dbReference>
<dbReference type="InterPro" id="IPR036995">
    <property type="entry name" value="MPG_sf"/>
</dbReference>
<accession>A0A1A5YRN4</accession>
<gene>
    <name evidence="6" type="ORF">A7K91_10400</name>
</gene>
<dbReference type="NCBIfam" id="TIGR00567">
    <property type="entry name" value="3mg"/>
    <property type="match status" value="1"/>
</dbReference>
<dbReference type="GO" id="GO:0003905">
    <property type="term" value="F:alkylbase DNA N-glycosylase activity"/>
    <property type="evidence" value="ECO:0007669"/>
    <property type="project" value="InterPro"/>
</dbReference>
<dbReference type="GO" id="GO:0003677">
    <property type="term" value="F:DNA binding"/>
    <property type="evidence" value="ECO:0007669"/>
    <property type="project" value="InterPro"/>
</dbReference>
<evidence type="ECO:0000313" key="6">
    <source>
        <dbReference type="EMBL" id="OBR68219.1"/>
    </source>
</evidence>
<name>A0A1A5YRN4_9BACL</name>
<dbReference type="Pfam" id="PF02245">
    <property type="entry name" value="Pur_DNA_glyco"/>
    <property type="match status" value="1"/>
</dbReference>
<keyword evidence="2 5" id="KW-0227">DNA damage</keyword>
<sequence>MGKLHRDFYNRDALTVGKELLGKVLVHEADGITLAAKIVETEAYSGFEDKAAHFYGGKRTPRVEVIYGEPGFSYVYFIYGMYNCFNVVAGGKNDPQAVLIRALEPLEGLQQMALNRFSKPYGELVKREIIGLTNGPGKLCKAFGIDKSFYGEDLCESRLYLEDGEQDAAFQIVTAKRVGIDYAEEAKDFPWRFYIKDNRYVSVK</sequence>
<dbReference type="EMBL" id="LYPA01000028">
    <property type="protein sequence ID" value="OBR68219.1"/>
    <property type="molecule type" value="Genomic_DNA"/>
</dbReference>
<evidence type="ECO:0000256" key="3">
    <source>
        <dbReference type="ARBA" id="ARBA00022801"/>
    </source>
</evidence>
<dbReference type="Proteomes" id="UP000092024">
    <property type="component" value="Unassembled WGS sequence"/>
</dbReference>
<dbReference type="InterPro" id="IPR003180">
    <property type="entry name" value="MPG"/>
</dbReference>
<dbReference type="HAMAP" id="MF_00527">
    <property type="entry name" value="3MGH"/>
    <property type="match status" value="1"/>
</dbReference>
<dbReference type="NCBIfam" id="NF002001">
    <property type="entry name" value="PRK00802.1-1"/>
    <property type="match status" value="1"/>
</dbReference>
<comment type="caution">
    <text evidence="6">The sequence shown here is derived from an EMBL/GenBank/DDBJ whole genome shotgun (WGS) entry which is preliminary data.</text>
</comment>
<proteinExistence type="inferred from homology"/>
<keyword evidence="3 5" id="KW-0378">Hydrolase</keyword>
<dbReference type="RefSeq" id="WP_068679582.1">
    <property type="nucleotide sequence ID" value="NZ_LYPA01000028.1"/>
</dbReference>
<dbReference type="PANTHER" id="PTHR10429">
    <property type="entry name" value="DNA-3-METHYLADENINE GLYCOSYLASE"/>
    <property type="match status" value="1"/>
</dbReference>
<protein>
    <recommendedName>
        <fullName evidence="5">Putative 3-methyladenine DNA glycosylase</fullName>
        <ecNumber evidence="5">3.2.2.-</ecNumber>
    </recommendedName>
</protein>
<dbReference type="AlphaFoldDB" id="A0A1A5YRN4"/>
<dbReference type="InterPro" id="IPR011034">
    <property type="entry name" value="Formyl_transferase-like_C_sf"/>
</dbReference>
<dbReference type="FunFam" id="3.10.300.10:FF:000001">
    <property type="entry name" value="Putative 3-methyladenine DNA glycosylase"/>
    <property type="match status" value="1"/>
</dbReference>
<dbReference type="EC" id="3.2.2.-" evidence="5"/>
<dbReference type="OrthoDB" id="9794313at2"/>
<evidence type="ECO:0000313" key="7">
    <source>
        <dbReference type="Proteomes" id="UP000092024"/>
    </source>
</evidence>
<dbReference type="PANTHER" id="PTHR10429:SF0">
    <property type="entry name" value="DNA-3-METHYLADENINE GLYCOSYLASE"/>
    <property type="match status" value="1"/>
</dbReference>
<evidence type="ECO:0000256" key="5">
    <source>
        <dbReference type="HAMAP-Rule" id="MF_00527"/>
    </source>
</evidence>
<reference evidence="6 7" key="1">
    <citation type="submission" date="2016-05" db="EMBL/GenBank/DDBJ databases">
        <title>Paenibacillus oryzae. sp. nov., isolated from the rice root.</title>
        <authorList>
            <person name="Zhang J."/>
            <person name="Zhang X."/>
        </authorList>
    </citation>
    <scope>NUCLEOTIDE SEQUENCE [LARGE SCALE GENOMIC DNA]</scope>
    <source>
        <strain evidence="6 7">1DrF-4</strain>
    </source>
</reference>
<keyword evidence="4 5" id="KW-0234">DNA repair</keyword>
<evidence type="ECO:0000256" key="1">
    <source>
        <dbReference type="ARBA" id="ARBA00009232"/>
    </source>
</evidence>